<dbReference type="STRING" id="1802270.A3C07_03950"/>
<dbReference type="PANTHER" id="PTHR39961">
    <property type="entry name" value="HYPOTHETICAL CYTOSOLIC PROTEIN"/>
    <property type="match status" value="1"/>
</dbReference>
<dbReference type="PANTHER" id="PTHR39961:SF1">
    <property type="entry name" value="DUF458 DOMAIN-CONTAINING PROTEIN"/>
    <property type="match status" value="1"/>
</dbReference>
<dbReference type="AlphaFoldDB" id="A0A1G2KGN8"/>
<protein>
    <submittedName>
        <fullName evidence="1">Uncharacterized protein</fullName>
    </submittedName>
</protein>
<name>A0A1G2KGN8_9BACT</name>
<dbReference type="EMBL" id="MHQI01000062">
    <property type="protein sequence ID" value="OGZ98604.1"/>
    <property type="molecule type" value="Genomic_DNA"/>
</dbReference>
<reference evidence="1 2" key="1">
    <citation type="journal article" date="2016" name="Nat. Commun.">
        <title>Thousands of microbial genomes shed light on interconnected biogeochemical processes in an aquifer system.</title>
        <authorList>
            <person name="Anantharaman K."/>
            <person name="Brown C.T."/>
            <person name="Hug L.A."/>
            <person name="Sharon I."/>
            <person name="Castelle C.J."/>
            <person name="Probst A.J."/>
            <person name="Thomas B.C."/>
            <person name="Singh A."/>
            <person name="Wilkins M.J."/>
            <person name="Karaoz U."/>
            <person name="Brodie E.L."/>
            <person name="Williams K.H."/>
            <person name="Hubbard S.S."/>
            <person name="Banfield J.F."/>
        </authorList>
    </citation>
    <scope>NUCLEOTIDE SEQUENCE [LARGE SCALE GENOMIC DNA]</scope>
</reference>
<dbReference type="Pfam" id="PF04308">
    <property type="entry name" value="RNaseH_like"/>
    <property type="match status" value="1"/>
</dbReference>
<proteinExistence type="predicted"/>
<dbReference type="InterPro" id="IPR007405">
    <property type="entry name" value="Phage_KVP40_Orf299"/>
</dbReference>
<gene>
    <name evidence="1" type="ORF">A3C07_03950</name>
</gene>
<evidence type="ECO:0000313" key="1">
    <source>
        <dbReference type="EMBL" id="OGZ98604.1"/>
    </source>
</evidence>
<organism evidence="1 2">
    <name type="scientific">Candidatus Sungbacteria bacterium RIFCSPHIGHO2_02_FULL_47_11</name>
    <dbReference type="NCBI Taxonomy" id="1802270"/>
    <lineage>
        <taxon>Bacteria</taxon>
        <taxon>Candidatus Sungiibacteriota</taxon>
    </lineage>
</organism>
<evidence type="ECO:0000313" key="2">
    <source>
        <dbReference type="Proteomes" id="UP000179023"/>
    </source>
</evidence>
<accession>A0A1G2KGN8</accession>
<sequence>MLFHSQTLGQLRLGKVVDEVAGFVKKEPKRFYKVIIGTDSDASSNAVLVTAVTVWRVGNGAIYFWTMSEPKQFHSLRERIWQEAINSITLAQEVRSRLQEILGDEFFWDGNEIHVDVGENGPTREMIDGVVGMIRGYNFQPVIKPYAF</sequence>
<comment type="caution">
    <text evidence="1">The sequence shown here is derived from an EMBL/GenBank/DDBJ whole genome shotgun (WGS) entry which is preliminary data.</text>
</comment>
<dbReference type="Proteomes" id="UP000179023">
    <property type="component" value="Unassembled WGS sequence"/>
</dbReference>
<feature type="non-terminal residue" evidence="1">
    <location>
        <position position="148"/>
    </location>
</feature>